<name>A0AAD7CVQ0_MYCRO</name>
<protein>
    <submittedName>
        <fullName evidence="3">Uncharacterized protein</fullName>
    </submittedName>
</protein>
<keyword evidence="2" id="KW-0472">Membrane</keyword>
<sequence>MMKFSLPVVRVSLAAALLILLLSSILHFFRPLTAPFGPITLEEYYASLIPEIFAIDRKFEELQALWAPAVLVMRLPDYENEPHAPIYIDVFHDKSHDDIPSRVDAPVIRDASDVHPLLDTGGLAPHHGAFPRPSCHSSTAGLLLGLIIVAFCVVAAGTLFLKRALAPTKRDLAHIVPRRVPPATRPRLRSSGETRRSWLLPRPRSKKFRPSLPSIFELPGAAFTFDGAGFLKALESLAREQQKAKSRQPEQNPSHPILAGDESKLQPTCVRAHTGVGVAVDSAMPFKPVVVHPRDRVRTQTAPGQLRLVPASPTRAGAAVRRILPLSPLRLPALVRPPPPRPSTPVAAPPPSRTTPISQRTQLPATFTPGAILYQTSAPTARSISSIIYETPALTGIYSTSGTTIAAPPRCLSQRAPGNSPQHPFGWVQLQAQVAVHRAHDCRAPGRR</sequence>
<reference evidence="3" key="1">
    <citation type="submission" date="2023-03" db="EMBL/GenBank/DDBJ databases">
        <title>Massive genome expansion in bonnet fungi (Mycena s.s.) driven by repeated elements and novel gene families across ecological guilds.</title>
        <authorList>
            <consortium name="Lawrence Berkeley National Laboratory"/>
            <person name="Harder C.B."/>
            <person name="Miyauchi S."/>
            <person name="Viragh M."/>
            <person name="Kuo A."/>
            <person name="Thoen E."/>
            <person name="Andreopoulos B."/>
            <person name="Lu D."/>
            <person name="Skrede I."/>
            <person name="Drula E."/>
            <person name="Henrissat B."/>
            <person name="Morin E."/>
            <person name="Kohler A."/>
            <person name="Barry K."/>
            <person name="LaButti K."/>
            <person name="Morin E."/>
            <person name="Salamov A."/>
            <person name="Lipzen A."/>
            <person name="Mereny Z."/>
            <person name="Hegedus B."/>
            <person name="Baldrian P."/>
            <person name="Stursova M."/>
            <person name="Weitz H."/>
            <person name="Taylor A."/>
            <person name="Grigoriev I.V."/>
            <person name="Nagy L.G."/>
            <person name="Martin F."/>
            <person name="Kauserud H."/>
        </authorList>
    </citation>
    <scope>NUCLEOTIDE SEQUENCE</scope>
    <source>
        <strain evidence="3">CBHHK067</strain>
    </source>
</reference>
<feature type="compositionally biased region" description="Pro residues" evidence="1">
    <location>
        <begin position="335"/>
        <end position="353"/>
    </location>
</feature>
<organism evidence="3 4">
    <name type="scientific">Mycena rosella</name>
    <name type="common">Pink bonnet</name>
    <name type="synonym">Agaricus rosellus</name>
    <dbReference type="NCBI Taxonomy" id="1033263"/>
    <lineage>
        <taxon>Eukaryota</taxon>
        <taxon>Fungi</taxon>
        <taxon>Dikarya</taxon>
        <taxon>Basidiomycota</taxon>
        <taxon>Agaricomycotina</taxon>
        <taxon>Agaricomycetes</taxon>
        <taxon>Agaricomycetidae</taxon>
        <taxon>Agaricales</taxon>
        <taxon>Marasmiineae</taxon>
        <taxon>Mycenaceae</taxon>
        <taxon>Mycena</taxon>
    </lineage>
</organism>
<feature type="transmembrane region" description="Helical" evidence="2">
    <location>
        <begin position="140"/>
        <end position="161"/>
    </location>
</feature>
<keyword evidence="2" id="KW-0812">Transmembrane</keyword>
<evidence type="ECO:0000256" key="2">
    <source>
        <dbReference type="SAM" id="Phobius"/>
    </source>
</evidence>
<dbReference type="Proteomes" id="UP001221757">
    <property type="component" value="Unassembled WGS sequence"/>
</dbReference>
<evidence type="ECO:0000313" key="3">
    <source>
        <dbReference type="EMBL" id="KAJ7664722.1"/>
    </source>
</evidence>
<comment type="caution">
    <text evidence="3">The sequence shown here is derived from an EMBL/GenBank/DDBJ whole genome shotgun (WGS) entry which is preliminary data.</text>
</comment>
<proteinExistence type="predicted"/>
<keyword evidence="2" id="KW-1133">Transmembrane helix</keyword>
<dbReference type="EMBL" id="JARKIE010000222">
    <property type="protein sequence ID" value="KAJ7664722.1"/>
    <property type="molecule type" value="Genomic_DNA"/>
</dbReference>
<keyword evidence="4" id="KW-1185">Reference proteome</keyword>
<evidence type="ECO:0000313" key="4">
    <source>
        <dbReference type="Proteomes" id="UP001221757"/>
    </source>
</evidence>
<gene>
    <name evidence="3" type="ORF">B0H17DRAFT_1336699</name>
</gene>
<feature type="region of interest" description="Disordered" evidence="1">
    <location>
        <begin position="334"/>
        <end position="358"/>
    </location>
</feature>
<feature type="region of interest" description="Disordered" evidence="1">
    <location>
        <begin position="241"/>
        <end position="264"/>
    </location>
</feature>
<dbReference type="AlphaFoldDB" id="A0AAD7CVQ0"/>
<accession>A0AAD7CVQ0</accession>
<evidence type="ECO:0000256" key="1">
    <source>
        <dbReference type="SAM" id="MobiDB-lite"/>
    </source>
</evidence>